<comment type="caution">
    <text evidence="1">The sequence shown here is derived from an EMBL/GenBank/DDBJ whole genome shotgun (WGS) entry which is preliminary data.</text>
</comment>
<protein>
    <submittedName>
        <fullName evidence="1">RidA family protein</fullName>
    </submittedName>
</protein>
<dbReference type="GO" id="GO:0005829">
    <property type="term" value="C:cytosol"/>
    <property type="evidence" value="ECO:0007669"/>
    <property type="project" value="TreeGrafter"/>
</dbReference>
<dbReference type="CDD" id="cd00448">
    <property type="entry name" value="YjgF_YER057c_UK114_family"/>
    <property type="match status" value="1"/>
</dbReference>
<organism evidence="1 2">
    <name type="scientific">Lujinxingia vulgaris</name>
    <dbReference type="NCBI Taxonomy" id="2600176"/>
    <lineage>
        <taxon>Bacteria</taxon>
        <taxon>Deltaproteobacteria</taxon>
        <taxon>Bradymonadales</taxon>
        <taxon>Lujinxingiaceae</taxon>
        <taxon>Lujinxingia</taxon>
    </lineage>
</organism>
<gene>
    <name evidence="1" type="ORF">FRC98_15055</name>
</gene>
<accession>A0A5C6X4E6</accession>
<dbReference type="Proteomes" id="UP000321412">
    <property type="component" value="Unassembled WGS sequence"/>
</dbReference>
<dbReference type="Pfam" id="PF01042">
    <property type="entry name" value="Ribonuc_L-PSP"/>
    <property type="match status" value="1"/>
</dbReference>
<dbReference type="Gene3D" id="3.30.1330.40">
    <property type="entry name" value="RutC-like"/>
    <property type="match status" value="1"/>
</dbReference>
<dbReference type="EMBL" id="VOSM01000007">
    <property type="protein sequence ID" value="TXD35987.1"/>
    <property type="molecule type" value="Genomic_DNA"/>
</dbReference>
<dbReference type="OrthoDB" id="9799840at2"/>
<proteinExistence type="predicted"/>
<dbReference type="AlphaFoldDB" id="A0A5C6X4E6"/>
<evidence type="ECO:0000313" key="1">
    <source>
        <dbReference type="EMBL" id="TXD35987.1"/>
    </source>
</evidence>
<sequence>MTTRAYTIDGRAPALAHYPHARRVGDLIFVSGVSSRRPDNTHVGVRIDDDGTIHRDVAAQTRAVIENIGRILQEAGAGLEDLVDITTFLIDMDDFAGYNAVYNEFFNAETGPTRTTVAVHQLPHPNLAIEMKAVAYLPLPTGDR</sequence>
<name>A0A5C6X4E6_9DELT</name>
<dbReference type="PANTHER" id="PTHR11803">
    <property type="entry name" value="2-IMINOBUTANOATE/2-IMINOPROPANOATE DEAMINASE RIDA"/>
    <property type="match status" value="1"/>
</dbReference>
<dbReference type="InterPro" id="IPR006175">
    <property type="entry name" value="YjgF/YER057c/UK114"/>
</dbReference>
<dbReference type="FunFam" id="3.30.1330.40:FF:000024">
    <property type="entry name" value="Enamine deaminase RidA"/>
    <property type="match status" value="1"/>
</dbReference>
<reference evidence="1 2" key="1">
    <citation type="submission" date="2019-08" db="EMBL/GenBank/DDBJ databases">
        <title>Bradymonadales sp. TMQ4.</title>
        <authorList>
            <person name="Liang Q."/>
        </authorList>
    </citation>
    <scope>NUCLEOTIDE SEQUENCE [LARGE SCALE GENOMIC DNA]</scope>
    <source>
        <strain evidence="1 2">TMQ4</strain>
    </source>
</reference>
<dbReference type="SUPFAM" id="SSF55298">
    <property type="entry name" value="YjgF-like"/>
    <property type="match status" value="1"/>
</dbReference>
<dbReference type="RefSeq" id="WP_146982264.1">
    <property type="nucleotide sequence ID" value="NZ_VOSM01000007.1"/>
</dbReference>
<keyword evidence="2" id="KW-1185">Reference proteome</keyword>
<evidence type="ECO:0000313" key="2">
    <source>
        <dbReference type="Proteomes" id="UP000321412"/>
    </source>
</evidence>
<dbReference type="InterPro" id="IPR035959">
    <property type="entry name" value="RutC-like_sf"/>
</dbReference>
<dbReference type="PANTHER" id="PTHR11803:SF48">
    <property type="entry name" value="2-AMINOMUCONATE DEAMINASE"/>
    <property type="match status" value="1"/>
</dbReference>
<dbReference type="GO" id="GO:0019239">
    <property type="term" value="F:deaminase activity"/>
    <property type="evidence" value="ECO:0007669"/>
    <property type="project" value="TreeGrafter"/>
</dbReference>